<keyword evidence="2" id="KW-1185">Reference proteome</keyword>
<comment type="caution">
    <text evidence="1">The sequence shown here is derived from an EMBL/GenBank/DDBJ whole genome shotgun (WGS) entry which is preliminary data.</text>
</comment>
<dbReference type="EMBL" id="BGPR01004920">
    <property type="protein sequence ID" value="GBN04872.1"/>
    <property type="molecule type" value="Genomic_DNA"/>
</dbReference>
<evidence type="ECO:0000313" key="1">
    <source>
        <dbReference type="EMBL" id="GBN04872.1"/>
    </source>
</evidence>
<protein>
    <submittedName>
        <fullName evidence="1">Uncharacterized protein</fullName>
    </submittedName>
</protein>
<gene>
    <name evidence="1" type="ORF">AVEN_124484_1</name>
</gene>
<accession>A0A4Y2KRR3</accession>
<sequence>MLNWLVEVEWRKSHFWLNWDPCWRMEATPHRCPAGSSYEIGSSAIKHKDDGTSVQIWINAMEHKGSSIVFYTPQEEEMNLYPELIKDDFILGIRNDAQAELLKKYGSHICIDGTRGTNSYNFELIALLVLDDMLHGFPCLFLISYRTDAAL</sequence>
<name>A0A4Y2KRR3_ARAVE</name>
<dbReference type="AlphaFoldDB" id="A0A4Y2KRR3"/>
<evidence type="ECO:0000313" key="2">
    <source>
        <dbReference type="Proteomes" id="UP000499080"/>
    </source>
</evidence>
<reference evidence="1 2" key="1">
    <citation type="journal article" date="2019" name="Sci. Rep.">
        <title>Orb-weaving spider Araneus ventricosus genome elucidates the spidroin gene catalogue.</title>
        <authorList>
            <person name="Kono N."/>
            <person name="Nakamura H."/>
            <person name="Ohtoshi R."/>
            <person name="Moran D.A.P."/>
            <person name="Shinohara A."/>
            <person name="Yoshida Y."/>
            <person name="Fujiwara M."/>
            <person name="Mori M."/>
            <person name="Tomita M."/>
            <person name="Arakawa K."/>
        </authorList>
    </citation>
    <scope>NUCLEOTIDE SEQUENCE [LARGE SCALE GENOMIC DNA]</scope>
</reference>
<dbReference type="Proteomes" id="UP000499080">
    <property type="component" value="Unassembled WGS sequence"/>
</dbReference>
<proteinExistence type="predicted"/>
<organism evidence="1 2">
    <name type="scientific">Araneus ventricosus</name>
    <name type="common">Orbweaver spider</name>
    <name type="synonym">Epeira ventricosa</name>
    <dbReference type="NCBI Taxonomy" id="182803"/>
    <lineage>
        <taxon>Eukaryota</taxon>
        <taxon>Metazoa</taxon>
        <taxon>Ecdysozoa</taxon>
        <taxon>Arthropoda</taxon>
        <taxon>Chelicerata</taxon>
        <taxon>Arachnida</taxon>
        <taxon>Araneae</taxon>
        <taxon>Araneomorphae</taxon>
        <taxon>Entelegynae</taxon>
        <taxon>Araneoidea</taxon>
        <taxon>Araneidae</taxon>
        <taxon>Araneus</taxon>
    </lineage>
</organism>